<dbReference type="Gene3D" id="3.40.50.2300">
    <property type="match status" value="2"/>
</dbReference>
<dbReference type="AlphaFoldDB" id="A0A8J2Z0C1"/>
<feature type="signal peptide" evidence="4">
    <location>
        <begin position="1"/>
        <end position="28"/>
    </location>
</feature>
<dbReference type="PANTHER" id="PTHR30483">
    <property type="entry name" value="LEUCINE-SPECIFIC-BINDING PROTEIN"/>
    <property type="match status" value="1"/>
</dbReference>
<reference evidence="6" key="2">
    <citation type="submission" date="2020-09" db="EMBL/GenBank/DDBJ databases">
        <authorList>
            <person name="Sun Q."/>
            <person name="Zhou Y."/>
        </authorList>
    </citation>
    <scope>NUCLEOTIDE SEQUENCE</scope>
    <source>
        <strain evidence="6">CGMCC 1.15725</strain>
    </source>
</reference>
<dbReference type="SUPFAM" id="SSF53822">
    <property type="entry name" value="Periplasmic binding protein-like I"/>
    <property type="match status" value="1"/>
</dbReference>
<dbReference type="InterPro" id="IPR028081">
    <property type="entry name" value="Leu-bd"/>
</dbReference>
<gene>
    <name evidence="6" type="ORF">GCM10011611_51670</name>
</gene>
<keyword evidence="2 4" id="KW-0732">Signal</keyword>
<evidence type="ECO:0000259" key="5">
    <source>
        <dbReference type="Pfam" id="PF13458"/>
    </source>
</evidence>
<dbReference type="Pfam" id="PF13458">
    <property type="entry name" value="Peripla_BP_6"/>
    <property type="match status" value="1"/>
</dbReference>
<reference evidence="6" key="1">
    <citation type="journal article" date="2014" name="Int. J. Syst. Evol. Microbiol.">
        <title>Complete genome sequence of Corynebacterium casei LMG S-19264T (=DSM 44701T), isolated from a smear-ripened cheese.</title>
        <authorList>
            <consortium name="US DOE Joint Genome Institute (JGI-PGF)"/>
            <person name="Walter F."/>
            <person name="Albersmeier A."/>
            <person name="Kalinowski J."/>
            <person name="Ruckert C."/>
        </authorList>
    </citation>
    <scope>NUCLEOTIDE SEQUENCE</scope>
    <source>
        <strain evidence="6">CGMCC 1.15725</strain>
    </source>
</reference>
<dbReference type="RefSeq" id="WP_189051057.1">
    <property type="nucleotide sequence ID" value="NZ_BMJQ01000016.1"/>
</dbReference>
<feature type="domain" description="Leucine-binding protein" evidence="5">
    <location>
        <begin position="33"/>
        <end position="368"/>
    </location>
</feature>
<dbReference type="Proteomes" id="UP000646365">
    <property type="component" value="Unassembled WGS sequence"/>
</dbReference>
<dbReference type="InterPro" id="IPR051010">
    <property type="entry name" value="BCAA_transport"/>
</dbReference>
<evidence type="ECO:0000313" key="6">
    <source>
        <dbReference type="EMBL" id="GGF38986.1"/>
    </source>
</evidence>
<evidence type="ECO:0000256" key="4">
    <source>
        <dbReference type="SAM" id="SignalP"/>
    </source>
</evidence>
<comment type="caution">
    <text evidence="6">The sequence shown here is derived from an EMBL/GenBank/DDBJ whole genome shotgun (WGS) entry which is preliminary data.</text>
</comment>
<organism evidence="6 7">
    <name type="scientific">Aliidongia dinghuensis</name>
    <dbReference type="NCBI Taxonomy" id="1867774"/>
    <lineage>
        <taxon>Bacteria</taxon>
        <taxon>Pseudomonadati</taxon>
        <taxon>Pseudomonadota</taxon>
        <taxon>Alphaproteobacteria</taxon>
        <taxon>Rhodospirillales</taxon>
        <taxon>Dongiaceae</taxon>
        <taxon>Aliidongia</taxon>
    </lineage>
</organism>
<dbReference type="EMBL" id="BMJQ01000016">
    <property type="protein sequence ID" value="GGF38986.1"/>
    <property type="molecule type" value="Genomic_DNA"/>
</dbReference>
<dbReference type="GO" id="GO:0006865">
    <property type="term" value="P:amino acid transport"/>
    <property type="evidence" value="ECO:0007669"/>
    <property type="project" value="UniProtKB-KW"/>
</dbReference>
<sequence length="404" mass="42890">MRASARLKRYVSTGAALAALLVAGGATAGQNAIKIGVMIDGSGFAQDTGGIGAVTAAEMAAADYGGKALGRPIQIISADMQNKPDVASSIARQWFDQDQVDTITDLPVSSVGLAVQQIAKEKHKVLLISAAATTELTGAQCSPYSIQWADDTAALANGTARAVVANGGKKWFFITADFAFGQAMETAASNVIKAAGGEVVGGVKHPLGTTDFSSYLLKAQASGANVIGLTNVGLDSIATIRQAGEFGITQSGQQLAGFIVFISDIHTLGLKTAQGTYVTTGFYWDDSDQTRAFAKRFFEKRQRMPTKEQANTYAAVLHYLKALDASHSDDAEKVAAEMKAMPTDYFGRKGSIRADGRVLYDLALYQVKKPEEAKYPWDYYKKIRDIPAAEAFRPLADGGCPFVK</sequence>
<dbReference type="CDD" id="cd06327">
    <property type="entry name" value="PBP1_SBP-like"/>
    <property type="match status" value="1"/>
</dbReference>
<feature type="chain" id="PRO_5035249052" evidence="4">
    <location>
        <begin position="29"/>
        <end position="404"/>
    </location>
</feature>
<proteinExistence type="inferred from homology"/>
<evidence type="ECO:0000256" key="1">
    <source>
        <dbReference type="ARBA" id="ARBA00010062"/>
    </source>
</evidence>
<keyword evidence="3" id="KW-0029">Amino-acid transport</keyword>
<keyword evidence="3" id="KW-0813">Transport</keyword>
<name>A0A8J2Z0C1_9PROT</name>
<evidence type="ECO:0000256" key="2">
    <source>
        <dbReference type="ARBA" id="ARBA00022729"/>
    </source>
</evidence>
<evidence type="ECO:0000256" key="3">
    <source>
        <dbReference type="ARBA" id="ARBA00022970"/>
    </source>
</evidence>
<evidence type="ECO:0000313" key="7">
    <source>
        <dbReference type="Proteomes" id="UP000646365"/>
    </source>
</evidence>
<keyword evidence="7" id="KW-1185">Reference proteome</keyword>
<dbReference type="PANTHER" id="PTHR30483:SF6">
    <property type="entry name" value="PERIPLASMIC BINDING PROTEIN OF ABC TRANSPORTER FOR NATURAL AMINO ACIDS"/>
    <property type="match status" value="1"/>
</dbReference>
<accession>A0A8J2Z0C1</accession>
<comment type="similarity">
    <text evidence="1">Belongs to the leucine-binding protein family.</text>
</comment>
<protein>
    <submittedName>
        <fullName evidence="6">ABC transporter permease</fullName>
    </submittedName>
</protein>
<dbReference type="InterPro" id="IPR028082">
    <property type="entry name" value="Peripla_BP_I"/>
</dbReference>